<dbReference type="PIRSF" id="PIRSF020680">
    <property type="entry name" value="PhnH"/>
    <property type="match status" value="1"/>
</dbReference>
<evidence type="ECO:0000313" key="1">
    <source>
        <dbReference type="EMBL" id="PWV98891.1"/>
    </source>
</evidence>
<dbReference type="AlphaFoldDB" id="A0A317PFB5"/>
<dbReference type="InterPro" id="IPR008772">
    <property type="entry name" value="Phosphonate_metab_PhnH"/>
</dbReference>
<dbReference type="GO" id="GO:0019634">
    <property type="term" value="P:organic phosphonate metabolic process"/>
    <property type="evidence" value="ECO:0007669"/>
    <property type="project" value="InterPro"/>
</dbReference>
<evidence type="ECO:0000313" key="2">
    <source>
        <dbReference type="Proteomes" id="UP000246352"/>
    </source>
</evidence>
<gene>
    <name evidence="1" type="ORF">DFR52_104182</name>
</gene>
<reference evidence="1 2" key="1">
    <citation type="submission" date="2018-05" db="EMBL/GenBank/DDBJ databases">
        <title>Genomic Encyclopedia of Type Strains, Phase IV (KMG-IV): sequencing the most valuable type-strain genomes for metagenomic binning, comparative biology and taxonomic classification.</title>
        <authorList>
            <person name="Goeker M."/>
        </authorList>
    </citation>
    <scope>NUCLEOTIDE SEQUENCE [LARGE SCALE GENOMIC DNA]</scope>
    <source>
        <strain evidence="1 2">DSM 16791</strain>
    </source>
</reference>
<name>A0A317PFB5_9HYPH</name>
<dbReference type="SUPFAM" id="SSF159709">
    <property type="entry name" value="PhnH-like"/>
    <property type="match status" value="1"/>
</dbReference>
<dbReference type="NCBIfam" id="TIGR03292">
    <property type="entry name" value="PhnH_redo"/>
    <property type="match status" value="1"/>
</dbReference>
<dbReference type="Gene3D" id="3.40.50.11310">
    <property type="entry name" value="Bacterial phosphonate metabolism protein PhnH"/>
    <property type="match status" value="1"/>
</dbReference>
<proteinExistence type="predicted"/>
<organism evidence="1 2">
    <name type="scientific">Hoeflea marina</name>
    <dbReference type="NCBI Taxonomy" id="274592"/>
    <lineage>
        <taxon>Bacteria</taxon>
        <taxon>Pseudomonadati</taxon>
        <taxon>Pseudomonadota</taxon>
        <taxon>Alphaproteobacteria</taxon>
        <taxon>Hyphomicrobiales</taxon>
        <taxon>Rhizobiaceae</taxon>
        <taxon>Hoeflea</taxon>
    </lineage>
</organism>
<sequence>MVHAAYEGGFANSVLGSQGLFRTLMDAMARPGTVHPVTTLASPPAGLNSTAGAILLSLCDADTSVWLTPDLARNSEVREWLGFHAGAPVTGDKAAADFAVIADPCRLLDLGAFALGTQEYPDRSTTLIIAVEALTGGDLMELEGPGIDGRIGIAPKPLPPGFTAQWAANRARFPRGIDLIFAAPDAIACMPRSSRIINQPGV</sequence>
<accession>A0A317PFB5</accession>
<dbReference type="Pfam" id="PF05845">
    <property type="entry name" value="PhnH"/>
    <property type="match status" value="1"/>
</dbReference>
<dbReference type="RefSeq" id="WP_110033057.1">
    <property type="nucleotide sequence ID" value="NZ_QGTR01000004.1"/>
</dbReference>
<comment type="caution">
    <text evidence="1">The sequence shown here is derived from an EMBL/GenBank/DDBJ whole genome shotgun (WGS) entry which is preliminary data.</text>
</comment>
<protein>
    <submittedName>
        <fullName evidence="1">Alpha-D-ribose 1-methylphosphonate 5-triphosphate synthase subunit PhnH</fullName>
    </submittedName>
</protein>
<keyword evidence="2" id="KW-1185">Reference proteome</keyword>
<dbReference type="EMBL" id="QGTR01000004">
    <property type="protein sequence ID" value="PWV98891.1"/>
    <property type="molecule type" value="Genomic_DNA"/>
</dbReference>
<dbReference type="InterPro" id="IPR038058">
    <property type="entry name" value="PhnH-like_sp"/>
</dbReference>
<dbReference type="OrthoDB" id="9814509at2"/>
<dbReference type="Proteomes" id="UP000246352">
    <property type="component" value="Unassembled WGS sequence"/>
</dbReference>